<accession>A0ABC8RHR3</accession>
<keyword evidence="21" id="KW-1185">Reference proteome</keyword>
<proteinExistence type="inferred from homology"/>
<evidence type="ECO:0000256" key="18">
    <source>
        <dbReference type="PIRSR" id="PIRSR602129-50"/>
    </source>
</evidence>
<keyword evidence="11" id="KW-0443">Lipid metabolism</keyword>
<evidence type="ECO:0000313" key="20">
    <source>
        <dbReference type="EMBL" id="CAK9144337.1"/>
    </source>
</evidence>
<organism evidence="20 21">
    <name type="scientific">Ilex paraguariensis</name>
    <name type="common">yerba mate</name>
    <dbReference type="NCBI Taxonomy" id="185542"/>
    <lineage>
        <taxon>Eukaryota</taxon>
        <taxon>Viridiplantae</taxon>
        <taxon>Streptophyta</taxon>
        <taxon>Embryophyta</taxon>
        <taxon>Tracheophyta</taxon>
        <taxon>Spermatophyta</taxon>
        <taxon>Magnoliopsida</taxon>
        <taxon>eudicotyledons</taxon>
        <taxon>Gunneridae</taxon>
        <taxon>Pentapetalae</taxon>
        <taxon>asterids</taxon>
        <taxon>campanulids</taxon>
        <taxon>Aquifoliales</taxon>
        <taxon>Aquifoliaceae</taxon>
        <taxon>Ilex</taxon>
    </lineage>
</organism>
<evidence type="ECO:0000256" key="1">
    <source>
        <dbReference type="ARBA" id="ARBA00001933"/>
    </source>
</evidence>
<dbReference type="SUPFAM" id="SSF53383">
    <property type="entry name" value="PLP-dependent transferases"/>
    <property type="match status" value="1"/>
</dbReference>
<dbReference type="InterPro" id="IPR015421">
    <property type="entry name" value="PyrdxlP-dep_Trfase_major"/>
</dbReference>
<dbReference type="InterPro" id="IPR015422">
    <property type="entry name" value="PyrdxlP-dep_Trfase_small"/>
</dbReference>
<evidence type="ECO:0000256" key="10">
    <source>
        <dbReference type="ARBA" id="ARBA00022989"/>
    </source>
</evidence>
<keyword evidence="7 18" id="KW-0663">Pyridoxal phosphate</keyword>
<keyword evidence="13 19" id="KW-0456">Lyase</keyword>
<keyword evidence="12" id="KW-0472">Membrane</keyword>
<evidence type="ECO:0000256" key="8">
    <source>
        <dbReference type="ARBA" id="ARBA00022919"/>
    </source>
</evidence>
<evidence type="ECO:0000313" key="21">
    <source>
        <dbReference type="Proteomes" id="UP001642360"/>
    </source>
</evidence>
<dbReference type="PANTHER" id="PTHR42735">
    <property type="match status" value="1"/>
</dbReference>
<name>A0ABC8RHR3_9AQUA</name>
<evidence type="ECO:0000256" key="13">
    <source>
        <dbReference type="ARBA" id="ARBA00023239"/>
    </source>
</evidence>
<dbReference type="GO" id="GO:0005789">
    <property type="term" value="C:endoplasmic reticulum membrane"/>
    <property type="evidence" value="ECO:0007669"/>
    <property type="project" value="UniProtKB-SubCell"/>
</dbReference>
<evidence type="ECO:0000256" key="14">
    <source>
        <dbReference type="ARBA" id="ARBA00038302"/>
    </source>
</evidence>
<dbReference type="FunFam" id="3.90.1150.10:FF:000020">
    <property type="entry name" value="Sphingosine-1-phosphate lyase 1"/>
    <property type="match status" value="1"/>
</dbReference>
<reference evidence="20 21" key="1">
    <citation type="submission" date="2024-02" db="EMBL/GenBank/DDBJ databases">
        <authorList>
            <person name="Vignale AGUSTIN F."/>
            <person name="Sosa J E."/>
            <person name="Modenutti C."/>
        </authorList>
    </citation>
    <scope>NUCLEOTIDE SEQUENCE [LARGE SCALE GENOMIC DNA]</scope>
</reference>
<keyword evidence="10" id="KW-1133">Transmembrane helix</keyword>
<evidence type="ECO:0000256" key="5">
    <source>
        <dbReference type="ARBA" id="ARBA00022692"/>
    </source>
</evidence>
<comment type="caution">
    <text evidence="20">The sequence shown here is derived from an EMBL/GenBank/DDBJ whole genome shotgun (WGS) entry which is preliminary data.</text>
</comment>
<keyword evidence="9" id="KW-0735">Signal-anchor</keyword>
<comment type="similarity">
    <text evidence="14">Belongs to the group II decarboxylase family. Sphingosine-1-phosphate lyase subfamily.</text>
</comment>
<dbReference type="InterPro" id="IPR015424">
    <property type="entry name" value="PyrdxlP-dep_Trfase"/>
</dbReference>
<dbReference type="FunFam" id="6.10.140.2150:FF:000001">
    <property type="entry name" value="Sphingosine-1-phosphate lyase 1"/>
    <property type="match status" value="1"/>
</dbReference>
<protein>
    <recommendedName>
        <fullName evidence="17">Sphingosine-1-phosphate lyase</fullName>
        <ecNumber evidence="15">4.1.2.27</ecNumber>
    </recommendedName>
    <alternativeName>
        <fullName evidence="16">Sphingosine-1-phosphate aldolase</fullName>
    </alternativeName>
</protein>
<dbReference type="Gene3D" id="6.10.140.2150">
    <property type="match status" value="1"/>
</dbReference>
<dbReference type="Proteomes" id="UP001642360">
    <property type="component" value="Unassembled WGS sequence"/>
</dbReference>
<dbReference type="PANTHER" id="PTHR42735:SF6">
    <property type="entry name" value="SPHINGOSINE-1-PHOSPHATE LYASE 1"/>
    <property type="match status" value="1"/>
</dbReference>
<sequence>MPANVVHILGRSWSCALGFSLQLCYDWYFLGSLTVQVVDKLQGSGKSKRDGWRTELVREGLGVGVIENMKNEKRNDAIWQGKCSGTVYIGGSESEGHFSLINEACSMFAHTNPLHLDVFQSVVRFEAEVVAMTAALLGSKEKAYGGQVCGNMTSGGTESILLALKSSRDYMKSKKGITRPEMIIPESAHSAYDKAAQYFNIKLCRVPVTREFQADVKAIKRRIKKNTILIVGSAPGFPHGIIDPIEELGQLASSFGICFHVDLCLGGFVLPFARKLGYPVPPFDFSVEGVTSISVDVHKYGLAPKGTSVVLYRNHDIRKLLYVFFGWHLCFCGKLNNCMLDNFLASGKQHQFVAVTEWSGGLYVSPTIAGSRPGSLIAGAWAAMMSLGLEGYLENTRVIMEVSKRIQKGIKEIPELFIIGRPDMTIVAFGSDAVDIFEVNDILSSKGWHLNALQRPNSIHICVTLQHGPVVEEFLKDLKDSVQTVKENPGPVSGGLAPIYGAAGKMPDRVLVKDLLVDFMDSTC</sequence>
<evidence type="ECO:0000256" key="6">
    <source>
        <dbReference type="ARBA" id="ARBA00022824"/>
    </source>
</evidence>
<evidence type="ECO:0000256" key="17">
    <source>
        <dbReference type="ARBA" id="ARBA00067991"/>
    </source>
</evidence>
<feature type="modified residue" description="N6-(pyridoxal phosphate)lysine" evidence="18">
    <location>
        <position position="299"/>
    </location>
</feature>
<keyword evidence="6" id="KW-0256">Endoplasmic reticulum</keyword>
<keyword evidence="5" id="KW-0812">Transmembrane</keyword>
<comment type="cofactor">
    <cofactor evidence="1 18 19">
        <name>pyridoxal 5'-phosphate</name>
        <dbReference type="ChEBI" id="CHEBI:597326"/>
    </cofactor>
</comment>
<comment type="subcellular location">
    <subcellularLocation>
        <location evidence="2">Endoplasmic reticulum membrane</location>
        <topology evidence="2">Single-pass type III membrane protein</topology>
    </subcellularLocation>
</comment>
<evidence type="ECO:0000256" key="19">
    <source>
        <dbReference type="RuleBase" id="RU000382"/>
    </source>
</evidence>
<dbReference type="EC" id="4.1.2.27" evidence="15"/>
<gene>
    <name evidence="20" type="ORF">ILEXP_LOCUS12090</name>
</gene>
<evidence type="ECO:0000256" key="7">
    <source>
        <dbReference type="ARBA" id="ARBA00022898"/>
    </source>
</evidence>
<keyword evidence="8" id="KW-0746">Sphingolipid metabolism</keyword>
<comment type="pathway">
    <text evidence="4">Sphingolipid metabolism.</text>
</comment>
<evidence type="ECO:0000256" key="11">
    <source>
        <dbReference type="ARBA" id="ARBA00023098"/>
    </source>
</evidence>
<dbReference type="EMBL" id="CAUOFW020001391">
    <property type="protein sequence ID" value="CAK9144337.1"/>
    <property type="molecule type" value="Genomic_DNA"/>
</dbReference>
<evidence type="ECO:0000256" key="16">
    <source>
        <dbReference type="ARBA" id="ARBA00042568"/>
    </source>
</evidence>
<dbReference type="Gene3D" id="3.90.1150.10">
    <property type="entry name" value="Aspartate Aminotransferase, domain 1"/>
    <property type="match status" value="1"/>
</dbReference>
<dbReference type="Pfam" id="PF00282">
    <property type="entry name" value="Pyridoxal_deC"/>
    <property type="match status" value="1"/>
</dbReference>
<dbReference type="Gene3D" id="3.40.640.10">
    <property type="entry name" value="Type I PLP-dependent aspartate aminotransferase-like (Major domain)"/>
    <property type="match status" value="1"/>
</dbReference>
<dbReference type="AlphaFoldDB" id="A0ABC8RHR3"/>
<evidence type="ECO:0000256" key="15">
    <source>
        <dbReference type="ARBA" id="ARBA00038965"/>
    </source>
</evidence>
<dbReference type="FunFam" id="3.40.640.10:FF:000020">
    <property type="entry name" value="sphingosine-1-phosphate lyase 1"/>
    <property type="match status" value="1"/>
</dbReference>
<dbReference type="InterPro" id="IPR050477">
    <property type="entry name" value="GrpII_AminoAcid_Decarb"/>
</dbReference>
<evidence type="ECO:0000256" key="9">
    <source>
        <dbReference type="ARBA" id="ARBA00022968"/>
    </source>
</evidence>
<dbReference type="GO" id="GO:0006665">
    <property type="term" value="P:sphingolipid metabolic process"/>
    <property type="evidence" value="ECO:0007669"/>
    <property type="project" value="UniProtKB-KW"/>
</dbReference>
<dbReference type="InterPro" id="IPR002129">
    <property type="entry name" value="PyrdxlP-dep_de-COase"/>
</dbReference>
<evidence type="ECO:0000256" key="4">
    <source>
        <dbReference type="ARBA" id="ARBA00004991"/>
    </source>
</evidence>
<comment type="pathway">
    <text evidence="3">Lipid metabolism; sphingolipid metabolism.</text>
</comment>
<evidence type="ECO:0000256" key="3">
    <source>
        <dbReference type="ARBA" id="ARBA00004760"/>
    </source>
</evidence>
<evidence type="ECO:0000256" key="2">
    <source>
        <dbReference type="ARBA" id="ARBA00004643"/>
    </source>
</evidence>
<evidence type="ECO:0000256" key="12">
    <source>
        <dbReference type="ARBA" id="ARBA00023136"/>
    </source>
</evidence>
<dbReference type="GO" id="GO:0008117">
    <property type="term" value="F:sphinganine-1-phosphate aldolase activity"/>
    <property type="evidence" value="ECO:0007669"/>
    <property type="project" value="UniProtKB-EC"/>
</dbReference>